<reference evidence="1" key="1">
    <citation type="submission" date="2020-11" db="EMBL/GenBank/DDBJ databases">
        <authorList>
            <person name="Tran Van P."/>
        </authorList>
    </citation>
    <scope>NUCLEOTIDE SEQUENCE</scope>
</reference>
<name>A0A7R9FD95_9NEOP</name>
<accession>A0A7R9FD95</accession>
<gene>
    <name evidence="1" type="ORF">TBIB3V08_LOCUS13696</name>
</gene>
<evidence type="ECO:0000313" key="1">
    <source>
        <dbReference type="EMBL" id="CAD7451428.1"/>
    </source>
</evidence>
<protein>
    <submittedName>
        <fullName evidence="1">Uncharacterized protein</fullName>
    </submittedName>
</protein>
<dbReference type="AlphaFoldDB" id="A0A7R9FD95"/>
<dbReference type="EMBL" id="OD593015">
    <property type="protein sequence ID" value="CAD7451428.1"/>
    <property type="molecule type" value="Genomic_DNA"/>
</dbReference>
<organism evidence="1">
    <name type="scientific">Timema bartmani</name>
    <dbReference type="NCBI Taxonomy" id="61472"/>
    <lineage>
        <taxon>Eukaryota</taxon>
        <taxon>Metazoa</taxon>
        <taxon>Ecdysozoa</taxon>
        <taxon>Arthropoda</taxon>
        <taxon>Hexapoda</taxon>
        <taxon>Insecta</taxon>
        <taxon>Pterygota</taxon>
        <taxon>Neoptera</taxon>
        <taxon>Polyneoptera</taxon>
        <taxon>Phasmatodea</taxon>
        <taxon>Timematodea</taxon>
        <taxon>Timematoidea</taxon>
        <taxon>Timematidae</taxon>
        <taxon>Timema</taxon>
    </lineage>
</organism>
<sequence>MRPGTVLPPVVAADRGLGTLVLLGLHEGQVHLEQTQHFQHLQHNKITAMHAVGVQYSTNDFFKRITPAELCSTLRNTQHFHLPTVLRAGVSEEMSR</sequence>
<proteinExistence type="predicted"/>